<evidence type="ECO:0000313" key="2">
    <source>
        <dbReference type="EMBL" id="OKO98510.1"/>
    </source>
</evidence>
<dbReference type="PANTHER" id="PTHR35394">
    <property type="entry name" value="DUF3176 DOMAIN-CONTAINING PROTEIN"/>
    <property type="match status" value="1"/>
</dbReference>
<dbReference type="STRING" id="1316194.A0A1Q5TE68"/>
<comment type="caution">
    <text evidence="2">The sequence shown here is derived from an EMBL/GenBank/DDBJ whole genome shotgun (WGS) entry which is preliminary data.</text>
</comment>
<keyword evidence="1" id="KW-1133">Transmembrane helix</keyword>
<accession>A0A1Q5TE68</accession>
<protein>
    <submittedName>
        <fullName evidence="2">Uncharacterized protein</fullName>
    </submittedName>
</protein>
<proteinExistence type="predicted"/>
<reference evidence="2 3" key="1">
    <citation type="submission" date="2016-10" db="EMBL/GenBank/DDBJ databases">
        <title>Genome sequence of the ascomycete fungus Penicillium subrubescens.</title>
        <authorList>
            <person name="De Vries R.P."/>
            <person name="Peng M."/>
            <person name="Dilokpimol A."/>
            <person name="Hilden K."/>
            <person name="Makela M.R."/>
            <person name="Grigoriev I."/>
            <person name="Riley R."/>
            <person name="Granchi Z."/>
        </authorList>
    </citation>
    <scope>NUCLEOTIDE SEQUENCE [LARGE SCALE GENOMIC DNA]</scope>
    <source>
        <strain evidence="2 3">CBS 132785</strain>
    </source>
</reference>
<evidence type="ECO:0000256" key="1">
    <source>
        <dbReference type="SAM" id="Phobius"/>
    </source>
</evidence>
<feature type="transmembrane region" description="Helical" evidence="1">
    <location>
        <begin position="35"/>
        <end position="58"/>
    </location>
</feature>
<organism evidence="2 3">
    <name type="scientific">Penicillium subrubescens</name>
    <dbReference type="NCBI Taxonomy" id="1316194"/>
    <lineage>
        <taxon>Eukaryota</taxon>
        <taxon>Fungi</taxon>
        <taxon>Dikarya</taxon>
        <taxon>Ascomycota</taxon>
        <taxon>Pezizomycotina</taxon>
        <taxon>Eurotiomycetes</taxon>
        <taxon>Eurotiomycetidae</taxon>
        <taxon>Eurotiales</taxon>
        <taxon>Aspergillaceae</taxon>
        <taxon>Penicillium</taxon>
    </lineage>
</organism>
<dbReference type="AlphaFoldDB" id="A0A1Q5TE68"/>
<dbReference type="EMBL" id="MNBE01000672">
    <property type="protein sequence ID" value="OKO98510.1"/>
    <property type="molecule type" value="Genomic_DNA"/>
</dbReference>
<keyword evidence="3" id="KW-1185">Reference proteome</keyword>
<dbReference type="Proteomes" id="UP000186955">
    <property type="component" value="Unassembled WGS sequence"/>
</dbReference>
<evidence type="ECO:0000313" key="3">
    <source>
        <dbReference type="Proteomes" id="UP000186955"/>
    </source>
</evidence>
<keyword evidence="1" id="KW-0812">Transmembrane</keyword>
<sequence>MTTAMTDVVRSIAGSETFNVHGDAYMMSVIIHVRWGLLALPVASVTMAILLHLARAILNSKYQTILWKASALPLLLGEIQTRPEHDLAALPRHIDQIVDMTK</sequence>
<dbReference type="PANTHER" id="PTHR35394:SF5">
    <property type="entry name" value="DUF3176 DOMAIN-CONTAINING PROTEIN"/>
    <property type="match status" value="1"/>
</dbReference>
<keyword evidence="1" id="KW-0472">Membrane</keyword>
<gene>
    <name evidence="2" type="ORF">PENSUB_9186</name>
</gene>
<name>A0A1Q5TE68_9EURO</name>